<dbReference type="EC" id="2.7.7.65" evidence="3"/>
<reference evidence="3" key="1">
    <citation type="submission" date="2023-07" db="EMBL/GenBank/DDBJ databases">
        <authorList>
            <person name="Kim M.K."/>
        </authorList>
    </citation>
    <scope>NUCLEOTIDE SEQUENCE</scope>
    <source>
        <strain evidence="3">CA1-15</strain>
    </source>
</reference>
<dbReference type="Pfam" id="PF01590">
    <property type="entry name" value="GAF"/>
    <property type="match status" value="1"/>
</dbReference>
<sequence>MTEDEAYRLSVLRSFELLDTAPEAEFDALVELARHVTGCPIALVSLVDDDRQWFKAKCGIAADETPREIAFCSHAIHYPDIMVVPDATRDPRFAENPMVTGGPMVRFYAGVPLRVSPGPGQPPAAIGTLCVIDMTPRELSLVERKALLHLASLVETIVRGRMHVRDAVLTAEGQRVKAVRIGHQHRQLRQAERLAEIGSWRLTVADQHLEWSDQVFAIHELPIGTPPSLERALDFYPPHGQALIAGVIARALETGESWDVETDFITATGTAKRVRSIGEVDLEDGMPIALVGVFQDVTERFAMEQGLRRSAHEDDLTGIANRAAFNAALDRCISEAHAAEESFALILIDLDGFKAINDTHGHMSGDELLQGIAKRLQMPYLKHCIPARLGGDEFALILPRYMNVAQVHLVAGRLLSSLRRSVEIGCGRVAVSGSIGISWHRAGTDRRALVHQADTALYEAKRAGKNIGKAFGIDGFIEPLDERSAARAA</sequence>
<dbReference type="InterPro" id="IPR035965">
    <property type="entry name" value="PAS-like_dom_sf"/>
</dbReference>
<dbReference type="InterPro" id="IPR003018">
    <property type="entry name" value="GAF"/>
</dbReference>
<evidence type="ECO:0000313" key="4">
    <source>
        <dbReference type="Proteomes" id="UP001176468"/>
    </source>
</evidence>
<dbReference type="EMBL" id="JAUQSZ010000015">
    <property type="protein sequence ID" value="MDO7844323.1"/>
    <property type="molecule type" value="Genomic_DNA"/>
</dbReference>
<protein>
    <submittedName>
        <fullName evidence="3">Sensor domain-containing diguanylate cyclase</fullName>
        <ecNumber evidence="3">2.7.7.65</ecNumber>
    </submittedName>
</protein>
<comment type="caution">
    <text evidence="3">The sequence shown here is derived from an EMBL/GenBank/DDBJ whole genome shotgun (WGS) entry which is preliminary data.</text>
</comment>
<evidence type="ECO:0000313" key="3">
    <source>
        <dbReference type="EMBL" id="MDO7844323.1"/>
    </source>
</evidence>
<keyword evidence="3" id="KW-0548">Nucleotidyltransferase</keyword>
<gene>
    <name evidence="3" type="ORF">Q5H94_18490</name>
</gene>
<dbReference type="PANTHER" id="PTHR43102">
    <property type="entry name" value="SLR1143 PROTEIN"/>
    <property type="match status" value="1"/>
</dbReference>
<dbReference type="CDD" id="cd01949">
    <property type="entry name" value="GGDEF"/>
    <property type="match status" value="1"/>
</dbReference>
<dbReference type="InterPro" id="IPR043128">
    <property type="entry name" value="Rev_trsase/Diguanyl_cyclase"/>
</dbReference>
<dbReference type="InterPro" id="IPR029016">
    <property type="entry name" value="GAF-like_dom_sf"/>
</dbReference>
<dbReference type="PROSITE" id="PS50113">
    <property type="entry name" value="PAC"/>
    <property type="match status" value="1"/>
</dbReference>
<feature type="domain" description="GGDEF" evidence="2">
    <location>
        <begin position="341"/>
        <end position="473"/>
    </location>
</feature>
<proteinExistence type="predicted"/>
<evidence type="ECO:0000259" key="2">
    <source>
        <dbReference type="PROSITE" id="PS50887"/>
    </source>
</evidence>
<dbReference type="Proteomes" id="UP001176468">
    <property type="component" value="Unassembled WGS sequence"/>
</dbReference>
<keyword evidence="4" id="KW-1185">Reference proteome</keyword>
<dbReference type="Gene3D" id="3.30.450.40">
    <property type="match status" value="1"/>
</dbReference>
<organism evidence="3 4">
    <name type="scientific">Sphingomonas immobilis</name>
    <dbReference type="NCBI Taxonomy" id="3063997"/>
    <lineage>
        <taxon>Bacteria</taxon>
        <taxon>Pseudomonadati</taxon>
        <taxon>Pseudomonadota</taxon>
        <taxon>Alphaproteobacteria</taxon>
        <taxon>Sphingomonadales</taxon>
        <taxon>Sphingomonadaceae</taxon>
        <taxon>Sphingomonas</taxon>
    </lineage>
</organism>
<dbReference type="NCBIfam" id="TIGR00254">
    <property type="entry name" value="GGDEF"/>
    <property type="match status" value="1"/>
</dbReference>
<dbReference type="GO" id="GO:0052621">
    <property type="term" value="F:diguanylate cyclase activity"/>
    <property type="evidence" value="ECO:0007669"/>
    <property type="project" value="UniProtKB-EC"/>
</dbReference>
<feature type="domain" description="PAC" evidence="1">
    <location>
        <begin position="258"/>
        <end position="309"/>
    </location>
</feature>
<dbReference type="PROSITE" id="PS50887">
    <property type="entry name" value="GGDEF"/>
    <property type="match status" value="1"/>
</dbReference>
<dbReference type="InterPro" id="IPR000160">
    <property type="entry name" value="GGDEF_dom"/>
</dbReference>
<keyword evidence="3" id="KW-0808">Transferase</keyword>
<dbReference type="PANTHER" id="PTHR43102:SF2">
    <property type="entry name" value="GAF DOMAIN-CONTAINING PROTEIN"/>
    <property type="match status" value="1"/>
</dbReference>
<dbReference type="Gene3D" id="3.30.70.270">
    <property type="match status" value="1"/>
</dbReference>
<dbReference type="RefSeq" id="WP_304562722.1">
    <property type="nucleotide sequence ID" value="NZ_JAUQSZ010000015.1"/>
</dbReference>
<dbReference type="SUPFAM" id="SSF55073">
    <property type="entry name" value="Nucleotide cyclase"/>
    <property type="match status" value="1"/>
</dbReference>
<dbReference type="SMART" id="SM00065">
    <property type="entry name" value="GAF"/>
    <property type="match status" value="1"/>
</dbReference>
<dbReference type="Gene3D" id="3.30.450.20">
    <property type="entry name" value="PAS domain"/>
    <property type="match status" value="1"/>
</dbReference>
<dbReference type="SUPFAM" id="SSF55781">
    <property type="entry name" value="GAF domain-like"/>
    <property type="match status" value="1"/>
</dbReference>
<dbReference type="Pfam" id="PF00990">
    <property type="entry name" value="GGDEF"/>
    <property type="match status" value="1"/>
</dbReference>
<dbReference type="InterPro" id="IPR000700">
    <property type="entry name" value="PAS-assoc_C"/>
</dbReference>
<name>A0ABT9A453_9SPHN</name>
<dbReference type="SUPFAM" id="SSF55785">
    <property type="entry name" value="PYP-like sensor domain (PAS domain)"/>
    <property type="match status" value="1"/>
</dbReference>
<dbReference type="InterPro" id="IPR029787">
    <property type="entry name" value="Nucleotide_cyclase"/>
</dbReference>
<dbReference type="SMART" id="SM00267">
    <property type="entry name" value="GGDEF"/>
    <property type="match status" value="1"/>
</dbReference>
<evidence type="ECO:0000259" key="1">
    <source>
        <dbReference type="PROSITE" id="PS50113"/>
    </source>
</evidence>
<accession>A0ABT9A453</accession>